<keyword evidence="2" id="KW-0812">Transmembrane</keyword>
<evidence type="ECO:0000313" key="4">
    <source>
        <dbReference type="Proteomes" id="UP001295423"/>
    </source>
</evidence>
<evidence type="ECO:0000313" key="3">
    <source>
        <dbReference type="EMBL" id="CAJ1940042.1"/>
    </source>
</evidence>
<dbReference type="SUPFAM" id="SSF53474">
    <property type="entry name" value="alpha/beta-Hydrolases"/>
    <property type="match status" value="1"/>
</dbReference>
<feature type="transmembrane region" description="Helical" evidence="2">
    <location>
        <begin position="55"/>
        <end position="77"/>
    </location>
</feature>
<sequence length="911" mass="98567">MMEVTTGNPNDDGPNYSSGPSEGVMKMIAHKLLQTKTVADVLPGFFQVILTSGKMTGMAFVGAYLAFLGIWFPIYLFSRLVGEMGIYALTAGTIFMVGRSIIRLLAFPGSTNRVSSEIEKEFSKYSVRMINASSISIMDLAQAIASAGNTQSGSQSYAAYEIPAMWKRAKSYRDRVLAVYLEVLQYIYSSDEPSSPTMSNTTKYGNNKLSGDIGDLSGLTLEARADGKRLLEHLSRVISDMDRLEEQAGSMLEQSSGKTQMPSSSVRMIANSLVVVANDLKDFAESLGPSASGEGDASSPNEGDEANLSVDAVRRRFEEQNTSVMDSITSGAASILSMLDPPPHTSIFGFDVQRGCMLARYKGAKQMWVKRPSGGMIDVVHVPATTHCQPSQKNPQAVMYCNPNAGLIEVATGMSLAGGNVMQEEEGVVNDNCWTDFYTGAGYDVYLFNYAGFGRSFGSGYFGVGRLGGEEAYVEGTYGRIKRIIHGTFFGFQPTPATLRTDGLALGTHLISECGVESLVIHGESIGGVAASGTARHLSQTPFTKDKLSLLICDRTFCNLEAVAQRLVGGWSAFAVRGLAPFWSTDVAGDFLAADCRKVVANDSADAIIADPSSLKAGIAWWRELCRGKETTKGVGWIMDAPVQYRMADWENVAVNHSRYVRSAFTRATAPVWPSDKHISLEEAFHFAACTKRLGKIASIEKKRQSMINLVEHGTTECVVPIFLIWKGLACCDGLCGAALGMTVKGGFDCTVSWLCSLLTFGGQTVVEGMEHRQQLSFGESNATKLGKVLTSDFDCRPPGFEKQESDSVVHPKPIPEVLDDIKKIIEDNAGDETLGLVEEELSFIVGTLEYIVARLSSPSVVEQSCKNRHLGLGEGMIGAFMNLHCGHNNPFSAGERSRLRDILLQASGQK</sequence>
<dbReference type="EMBL" id="CAKOGP040000890">
    <property type="protein sequence ID" value="CAJ1940042.1"/>
    <property type="molecule type" value="Genomic_DNA"/>
</dbReference>
<proteinExistence type="predicted"/>
<dbReference type="Gene3D" id="3.40.50.1820">
    <property type="entry name" value="alpha/beta hydrolase"/>
    <property type="match status" value="1"/>
</dbReference>
<dbReference type="Proteomes" id="UP001295423">
    <property type="component" value="Unassembled WGS sequence"/>
</dbReference>
<accession>A0AAD2FLB3</accession>
<dbReference type="InterPro" id="IPR029058">
    <property type="entry name" value="AB_hydrolase_fold"/>
</dbReference>
<comment type="caution">
    <text evidence="3">The sequence shown here is derived from an EMBL/GenBank/DDBJ whole genome shotgun (WGS) entry which is preliminary data.</text>
</comment>
<feature type="region of interest" description="Disordered" evidence="1">
    <location>
        <begin position="286"/>
        <end position="306"/>
    </location>
</feature>
<gene>
    <name evidence="3" type="ORF">CYCCA115_LOCUS6842</name>
</gene>
<feature type="transmembrane region" description="Helical" evidence="2">
    <location>
        <begin position="84"/>
        <end position="106"/>
    </location>
</feature>
<dbReference type="PANTHER" id="PTHR12277">
    <property type="entry name" value="ALPHA/BETA HYDROLASE DOMAIN-CONTAINING PROTEIN"/>
    <property type="match status" value="1"/>
</dbReference>
<protein>
    <submittedName>
        <fullName evidence="3">Uncharacterized protein</fullName>
    </submittedName>
</protein>
<organism evidence="3 4">
    <name type="scientific">Cylindrotheca closterium</name>
    <dbReference type="NCBI Taxonomy" id="2856"/>
    <lineage>
        <taxon>Eukaryota</taxon>
        <taxon>Sar</taxon>
        <taxon>Stramenopiles</taxon>
        <taxon>Ochrophyta</taxon>
        <taxon>Bacillariophyta</taxon>
        <taxon>Bacillariophyceae</taxon>
        <taxon>Bacillariophycidae</taxon>
        <taxon>Bacillariales</taxon>
        <taxon>Bacillariaceae</taxon>
        <taxon>Cylindrotheca</taxon>
    </lineage>
</organism>
<keyword evidence="2" id="KW-1133">Transmembrane helix</keyword>
<keyword evidence="4" id="KW-1185">Reference proteome</keyword>
<dbReference type="AlphaFoldDB" id="A0AAD2FLB3"/>
<evidence type="ECO:0000256" key="1">
    <source>
        <dbReference type="SAM" id="MobiDB-lite"/>
    </source>
</evidence>
<evidence type="ECO:0000256" key="2">
    <source>
        <dbReference type="SAM" id="Phobius"/>
    </source>
</evidence>
<dbReference type="PANTHER" id="PTHR12277:SF81">
    <property type="entry name" value="PROTEIN ABHD13"/>
    <property type="match status" value="1"/>
</dbReference>
<keyword evidence="2" id="KW-0472">Membrane</keyword>
<name>A0AAD2FLB3_9STRA</name>
<reference evidence="3" key="1">
    <citation type="submission" date="2023-08" db="EMBL/GenBank/DDBJ databases">
        <authorList>
            <person name="Audoor S."/>
            <person name="Bilcke G."/>
        </authorList>
    </citation>
    <scope>NUCLEOTIDE SEQUENCE</scope>
</reference>